<reference evidence="3" key="3">
    <citation type="submission" date="2016-10" db="EMBL/GenBank/DDBJ databases">
        <authorList>
            <person name="Wibberg D."/>
        </authorList>
    </citation>
    <scope>NUCLEOTIDE SEQUENCE [LARGE SCALE GENOMIC DNA]</scope>
</reference>
<dbReference type="AlphaFoldDB" id="A0A1H8UVA5"/>
<dbReference type="Proteomes" id="UP000198939">
    <property type="component" value="Unassembled WGS sequence"/>
</dbReference>
<reference evidence="1" key="2">
    <citation type="submission" date="2016-10" db="EMBL/GenBank/DDBJ databases">
        <authorList>
            <person name="de Groot N.N."/>
        </authorList>
    </citation>
    <scope>NUCLEOTIDE SEQUENCE [LARGE SCALE GENOMIC DNA]</scope>
    <source>
        <strain evidence="1">CCBAU85039</strain>
    </source>
</reference>
<gene>
    <name evidence="1" type="ORF">RTCCBAU85039_5756</name>
    <name evidence="2" type="ORF">SAMN05216228_103652</name>
</gene>
<name>A0A1H8UVA5_9HYPH</name>
<accession>A0A1H8UVA5</accession>
<proteinExistence type="predicted"/>
<keyword evidence="4" id="KW-1185">Reference proteome</keyword>
<protein>
    <submittedName>
        <fullName evidence="1">Uncharacterized protein</fullName>
    </submittedName>
</protein>
<dbReference type="Proteomes" id="UP000183063">
    <property type="component" value="Unassembled WGS sequence"/>
</dbReference>
<dbReference type="EMBL" id="FNXB01000047">
    <property type="protein sequence ID" value="SEI18024.1"/>
    <property type="molecule type" value="Genomic_DNA"/>
</dbReference>
<dbReference type="EMBL" id="FOCV01000036">
    <property type="protein sequence ID" value="SEP06923.1"/>
    <property type="molecule type" value="Genomic_DNA"/>
</dbReference>
<organism evidence="1 3">
    <name type="scientific">Rhizobium tibeticum</name>
    <dbReference type="NCBI Taxonomy" id="501024"/>
    <lineage>
        <taxon>Bacteria</taxon>
        <taxon>Pseudomonadati</taxon>
        <taxon>Pseudomonadota</taxon>
        <taxon>Alphaproteobacteria</taxon>
        <taxon>Hyphomicrobiales</taxon>
        <taxon>Rhizobiaceae</taxon>
        <taxon>Rhizobium/Agrobacterium group</taxon>
        <taxon>Rhizobium</taxon>
    </lineage>
</organism>
<evidence type="ECO:0000313" key="4">
    <source>
        <dbReference type="Proteomes" id="UP000198939"/>
    </source>
</evidence>
<sequence>MRKLQGSLVSFEPTPALLPSVHSHQEIVAIPNIDDPRGLHIGPWSRDLLGLGSHSIQYEKNNDESCDMNTG</sequence>
<evidence type="ECO:0000313" key="2">
    <source>
        <dbReference type="EMBL" id="SEP06923.1"/>
    </source>
</evidence>
<evidence type="ECO:0000313" key="3">
    <source>
        <dbReference type="Proteomes" id="UP000183063"/>
    </source>
</evidence>
<reference evidence="2 4" key="1">
    <citation type="submission" date="2016-10" db="EMBL/GenBank/DDBJ databases">
        <authorList>
            <person name="Varghese N."/>
            <person name="Submissions S."/>
        </authorList>
    </citation>
    <scope>NUCLEOTIDE SEQUENCE [LARGE SCALE GENOMIC DNA]</scope>
    <source>
        <strain evidence="2 4">CGMCC 1.7071</strain>
    </source>
</reference>
<evidence type="ECO:0000313" key="1">
    <source>
        <dbReference type="EMBL" id="SEI18024.1"/>
    </source>
</evidence>